<dbReference type="AlphaFoldDB" id="A0A1I2ESA7"/>
<dbReference type="PANTHER" id="PTHR34220">
    <property type="entry name" value="SENSOR HISTIDINE KINASE YPDA"/>
    <property type="match status" value="1"/>
</dbReference>
<protein>
    <submittedName>
        <fullName evidence="3">Histidine kinase</fullName>
    </submittedName>
</protein>
<dbReference type="STRING" id="385682.SAMN05444380_12428"/>
<feature type="domain" description="Signal transduction histidine kinase internal region" evidence="2">
    <location>
        <begin position="186"/>
        <end position="264"/>
    </location>
</feature>
<dbReference type="InParanoid" id="A0A1I2ESA7"/>
<organism evidence="3 4">
    <name type="scientific">Thermophagus xiamenensis</name>
    <dbReference type="NCBI Taxonomy" id="385682"/>
    <lineage>
        <taxon>Bacteria</taxon>
        <taxon>Pseudomonadati</taxon>
        <taxon>Bacteroidota</taxon>
        <taxon>Bacteroidia</taxon>
        <taxon>Marinilabiliales</taxon>
        <taxon>Marinilabiliaceae</taxon>
        <taxon>Thermophagus</taxon>
    </lineage>
</organism>
<name>A0A1I2ESA7_9BACT</name>
<keyword evidence="1" id="KW-0812">Transmembrane</keyword>
<evidence type="ECO:0000259" key="2">
    <source>
        <dbReference type="Pfam" id="PF06580"/>
    </source>
</evidence>
<feature type="transmembrane region" description="Helical" evidence="1">
    <location>
        <begin position="35"/>
        <end position="58"/>
    </location>
</feature>
<dbReference type="GO" id="GO:0000155">
    <property type="term" value="F:phosphorelay sensor kinase activity"/>
    <property type="evidence" value="ECO:0007669"/>
    <property type="project" value="InterPro"/>
</dbReference>
<evidence type="ECO:0000313" key="4">
    <source>
        <dbReference type="Proteomes" id="UP000181976"/>
    </source>
</evidence>
<sequence>MTFEKTSIQKNEIEPIPEEFKKPEKSIIDKGWRPALWRFLIISFIGFSVIKFVFLMFGDDQDPRKTPLPFFLSILAFNLASEGNIIINRYLDKKAPWFFSISRRVKKQLILSFVWTSCLVILSLMVLPDHIYAEPFFRQAALLTIILGFLFVLIFNSSLFIKSFLLNWRKSLLEVEALKQAKLKADYRILQNQLNPHFLFNSFSTLISEIHYNPGQAIEFTQKLAEVYRYVLQKRNEITVPLHEELRFLNDFIYLHKKRMGNSLEVHINIPEEQMDYHVPPLSLQLLLENAIKHNRASEKCPLIIEIEIAGGRWLQTCNNLQPKRSVSSTGTGLENIAQRYKLLTGEDIIFGKTEKKYCIKLPLLLNAE</sequence>
<reference evidence="3 4" key="1">
    <citation type="submission" date="2016-10" db="EMBL/GenBank/DDBJ databases">
        <authorList>
            <person name="de Groot N.N."/>
        </authorList>
    </citation>
    <scope>NUCLEOTIDE SEQUENCE [LARGE SCALE GENOMIC DNA]</scope>
    <source>
        <strain evidence="3 4">DSM 19012</strain>
    </source>
</reference>
<accession>A0A1I2ESA7</accession>
<dbReference type="InterPro" id="IPR050640">
    <property type="entry name" value="Bact_2-comp_sensor_kinase"/>
</dbReference>
<keyword evidence="3" id="KW-0418">Kinase</keyword>
<keyword evidence="1" id="KW-0472">Membrane</keyword>
<feature type="transmembrane region" description="Helical" evidence="1">
    <location>
        <begin position="109"/>
        <end position="128"/>
    </location>
</feature>
<dbReference type="GO" id="GO:0016020">
    <property type="term" value="C:membrane"/>
    <property type="evidence" value="ECO:0007669"/>
    <property type="project" value="InterPro"/>
</dbReference>
<feature type="transmembrane region" description="Helical" evidence="1">
    <location>
        <begin position="140"/>
        <end position="161"/>
    </location>
</feature>
<keyword evidence="1" id="KW-1133">Transmembrane helix</keyword>
<keyword evidence="3" id="KW-0808">Transferase</keyword>
<evidence type="ECO:0000256" key="1">
    <source>
        <dbReference type="SAM" id="Phobius"/>
    </source>
</evidence>
<dbReference type="PANTHER" id="PTHR34220:SF7">
    <property type="entry name" value="SENSOR HISTIDINE KINASE YPDA"/>
    <property type="match status" value="1"/>
</dbReference>
<keyword evidence="4" id="KW-1185">Reference proteome</keyword>
<dbReference type="EMBL" id="FONA01000024">
    <property type="protein sequence ID" value="SFE95952.1"/>
    <property type="molecule type" value="Genomic_DNA"/>
</dbReference>
<dbReference type="InterPro" id="IPR010559">
    <property type="entry name" value="Sig_transdc_His_kin_internal"/>
</dbReference>
<evidence type="ECO:0000313" key="3">
    <source>
        <dbReference type="EMBL" id="SFE95952.1"/>
    </source>
</evidence>
<dbReference type="RefSeq" id="WP_010527469.1">
    <property type="nucleotide sequence ID" value="NZ_AFSL01000047.1"/>
</dbReference>
<dbReference type="eggNOG" id="COG2972">
    <property type="taxonomic scope" value="Bacteria"/>
</dbReference>
<feature type="transmembrane region" description="Helical" evidence="1">
    <location>
        <begin position="70"/>
        <end position="88"/>
    </location>
</feature>
<dbReference type="Proteomes" id="UP000181976">
    <property type="component" value="Unassembled WGS sequence"/>
</dbReference>
<gene>
    <name evidence="3" type="ORF">SAMN05444380_12428</name>
</gene>
<dbReference type="Pfam" id="PF06580">
    <property type="entry name" value="His_kinase"/>
    <property type="match status" value="1"/>
</dbReference>
<proteinExistence type="predicted"/>